<dbReference type="InterPro" id="IPR045170">
    <property type="entry name" value="MTOX"/>
</dbReference>
<evidence type="ECO:0000256" key="6">
    <source>
        <dbReference type="SAM" id="SignalP"/>
    </source>
</evidence>
<dbReference type="InterPro" id="IPR036188">
    <property type="entry name" value="FAD/NAD-bd_sf"/>
</dbReference>
<keyword evidence="3" id="KW-0285">Flavoprotein</keyword>
<comment type="similarity">
    <text evidence="2">Belongs to the MSOX/MTOX family.</text>
</comment>
<accession>A0A9P8NU76</accession>
<organism evidence="8 9">
    <name type="scientific">Ogataea polymorpha</name>
    <dbReference type="NCBI Taxonomy" id="460523"/>
    <lineage>
        <taxon>Eukaryota</taxon>
        <taxon>Fungi</taxon>
        <taxon>Dikarya</taxon>
        <taxon>Ascomycota</taxon>
        <taxon>Saccharomycotina</taxon>
        <taxon>Pichiomycetes</taxon>
        <taxon>Pichiales</taxon>
        <taxon>Pichiaceae</taxon>
        <taxon>Ogataea</taxon>
    </lineage>
</organism>
<dbReference type="Gene3D" id="3.30.9.10">
    <property type="entry name" value="D-Amino Acid Oxidase, subunit A, domain 2"/>
    <property type="match status" value="1"/>
</dbReference>
<proteinExistence type="inferred from homology"/>
<comment type="caution">
    <text evidence="8">The sequence shown here is derived from an EMBL/GenBank/DDBJ whole genome shotgun (WGS) entry which is preliminary data.</text>
</comment>
<dbReference type="EMBL" id="JAEUBD010001504">
    <property type="protein sequence ID" value="KAH3659938.1"/>
    <property type="molecule type" value="Genomic_DNA"/>
</dbReference>
<reference evidence="8" key="1">
    <citation type="journal article" date="2021" name="Open Biol.">
        <title>Shared evolutionary footprints suggest mitochondrial oxidative damage underlies multiple complex I losses in fungi.</title>
        <authorList>
            <person name="Schikora-Tamarit M.A."/>
            <person name="Marcet-Houben M."/>
            <person name="Nosek J."/>
            <person name="Gabaldon T."/>
        </authorList>
    </citation>
    <scope>NUCLEOTIDE SEQUENCE</scope>
    <source>
        <strain evidence="8">NCAIM Y.01608</strain>
    </source>
</reference>
<keyword evidence="9" id="KW-1185">Reference proteome</keyword>
<evidence type="ECO:0000313" key="9">
    <source>
        <dbReference type="Proteomes" id="UP000788993"/>
    </source>
</evidence>
<keyword evidence="5" id="KW-0560">Oxidoreductase</keyword>
<evidence type="ECO:0000313" key="8">
    <source>
        <dbReference type="EMBL" id="KAH3659938.1"/>
    </source>
</evidence>
<dbReference type="SUPFAM" id="SSF51905">
    <property type="entry name" value="FAD/NAD(P)-binding domain"/>
    <property type="match status" value="1"/>
</dbReference>
<dbReference type="AlphaFoldDB" id="A0A9P8NU76"/>
<dbReference type="Pfam" id="PF01266">
    <property type="entry name" value="DAO"/>
    <property type="match status" value="1"/>
</dbReference>
<reference evidence="8" key="2">
    <citation type="submission" date="2021-01" db="EMBL/GenBank/DDBJ databases">
        <authorList>
            <person name="Schikora-Tamarit M.A."/>
        </authorList>
    </citation>
    <scope>NUCLEOTIDE SEQUENCE</scope>
    <source>
        <strain evidence="8">NCAIM Y.01608</strain>
    </source>
</reference>
<name>A0A9P8NU76_9ASCO</name>
<protein>
    <recommendedName>
        <fullName evidence="7">FAD dependent oxidoreductase domain-containing protein</fullName>
    </recommendedName>
</protein>
<evidence type="ECO:0000256" key="5">
    <source>
        <dbReference type="ARBA" id="ARBA00023002"/>
    </source>
</evidence>
<dbReference type="Proteomes" id="UP000788993">
    <property type="component" value="Unassembled WGS sequence"/>
</dbReference>
<dbReference type="PANTHER" id="PTHR10961">
    <property type="entry name" value="PEROXISOMAL SARCOSINE OXIDASE"/>
    <property type="match status" value="1"/>
</dbReference>
<keyword evidence="6" id="KW-0732">Signal</keyword>
<dbReference type="GO" id="GO:0008115">
    <property type="term" value="F:sarcosine oxidase activity"/>
    <property type="evidence" value="ECO:0007669"/>
    <property type="project" value="TreeGrafter"/>
</dbReference>
<feature type="domain" description="FAD dependent oxidoreductase" evidence="7">
    <location>
        <begin position="3"/>
        <end position="375"/>
    </location>
</feature>
<dbReference type="Gene3D" id="3.50.50.60">
    <property type="entry name" value="FAD/NAD(P)-binding domain"/>
    <property type="match status" value="1"/>
</dbReference>
<dbReference type="PANTHER" id="PTHR10961:SF26">
    <property type="entry name" value="L-SACCHAROPINE OXIDASE"/>
    <property type="match status" value="1"/>
</dbReference>
<sequence length="423" mass="46452">MSLLIIGAGVFGLSTAIQAQNKGYSVTVIDKHTVPSPYSAACDINKIIRSEYDSDFYARMSLDAIEAWKSDPEYSETYFECGRLSVCPKSNTNRRRFDDISIAVLSELGKADKITRYDNAESLKRDLPSLRDCEFSSENAYVYNGRAGYAHSSNALKAAWRKAVRCGVHFVFGEAGEAVGIEETDGKPTVTVKSGASYTADKILVACGARSGFVINVAGVQSATGLFVTHIQLTPDEAAKVQDIPVIFDAGLGYFFPPDKETGLMKICISGTAAVNTVANPHATGTLPLPRYKCDMPKDTIPESCLSHARELLTKYFPELATKPFMGSRTCWIADSSNSDFIIDKVPGHSNVYLASGDSGHGFKFLPNIGVYILEMLEGHLDAATAERWKWRSEPEGLEMYKNTDWKLTKQLLEFDEISFAKE</sequence>
<gene>
    <name evidence="8" type="ORF">OGATHE_005983</name>
</gene>
<dbReference type="GO" id="GO:0050660">
    <property type="term" value="F:flavin adenine dinucleotide binding"/>
    <property type="evidence" value="ECO:0007669"/>
    <property type="project" value="InterPro"/>
</dbReference>
<dbReference type="GO" id="GO:0051698">
    <property type="term" value="F:saccharopine oxidase activity"/>
    <property type="evidence" value="ECO:0007669"/>
    <property type="project" value="TreeGrafter"/>
</dbReference>
<evidence type="ECO:0000256" key="1">
    <source>
        <dbReference type="ARBA" id="ARBA00001974"/>
    </source>
</evidence>
<evidence type="ECO:0000256" key="3">
    <source>
        <dbReference type="ARBA" id="ARBA00022630"/>
    </source>
</evidence>
<evidence type="ECO:0000259" key="7">
    <source>
        <dbReference type="Pfam" id="PF01266"/>
    </source>
</evidence>
<comment type="cofactor">
    <cofactor evidence="1">
        <name>FAD</name>
        <dbReference type="ChEBI" id="CHEBI:57692"/>
    </cofactor>
</comment>
<evidence type="ECO:0000256" key="4">
    <source>
        <dbReference type="ARBA" id="ARBA00022827"/>
    </source>
</evidence>
<feature type="chain" id="PRO_5040457050" description="FAD dependent oxidoreductase domain-containing protein" evidence="6">
    <location>
        <begin position="20"/>
        <end position="423"/>
    </location>
</feature>
<feature type="signal peptide" evidence="6">
    <location>
        <begin position="1"/>
        <end position="19"/>
    </location>
</feature>
<dbReference type="InterPro" id="IPR006076">
    <property type="entry name" value="FAD-dep_OxRdtase"/>
</dbReference>
<evidence type="ECO:0000256" key="2">
    <source>
        <dbReference type="ARBA" id="ARBA00010989"/>
    </source>
</evidence>
<keyword evidence="4" id="KW-0274">FAD</keyword>